<feature type="signal peptide" evidence="1">
    <location>
        <begin position="1"/>
        <end position="17"/>
    </location>
</feature>
<keyword evidence="1" id="KW-0732">Signal</keyword>
<evidence type="ECO:0000313" key="4">
    <source>
        <dbReference type="Proteomes" id="UP001500689"/>
    </source>
</evidence>
<sequence>MFRRAVLAVGMAAVVLAGCSAQVEVKRQVAKAEFEKGISDALEQSIGQRPDAIVCPGPIDAVPNKQMRCQLVSGSVKFGLTATIRSVDGSDVRYGVKVDDKPLS</sequence>
<dbReference type="RefSeq" id="WP_344868858.1">
    <property type="nucleotide sequence ID" value="NZ_BAAAZN010000029.1"/>
</dbReference>
<dbReference type="InterPro" id="IPR025637">
    <property type="entry name" value="DUF4333"/>
</dbReference>
<dbReference type="Pfam" id="PF14230">
    <property type="entry name" value="DUF4333"/>
    <property type="match status" value="1"/>
</dbReference>
<feature type="domain" description="DUF4333" evidence="2">
    <location>
        <begin position="14"/>
        <end position="89"/>
    </location>
</feature>
<feature type="chain" id="PRO_5045911214" description="DUF4333 domain-containing protein" evidence="1">
    <location>
        <begin position="18"/>
        <end position="104"/>
    </location>
</feature>
<dbReference type="PROSITE" id="PS51257">
    <property type="entry name" value="PROKAR_LIPOPROTEIN"/>
    <property type="match status" value="1"/>
</dbReference>
<comment type="caution">
    <text evidence="3">The sequence shown here is derived from an EMBL/GenBank/DDBJ whole genome shotgun (WGS) entry which is preliminary data.</text>
</comment>
<gene>
    <name evidence="3" type="ORF">GCM10022222_81590</name>
</gene>
<name>A0ABP6YKQ8_9PSEU</name>
<dbReference type="EMBL" id="BAAAZN010000029">
    <property type="protein sequence ID" value="GAA3584582.1"/>
    <property type="molecule type" value="Genomic_DNA"/>
</dbReference>
<dbReference type="Proteomes" id="UP001500689">
    <property type="component" value="Unassembled WGS sequence"/>
</dbReference>
<proteinExistence type="predicted"/>
<evidence type="ECO:0000313" key="3">
    <source>
        <dbReference type="EMBL" id="GAA3584582.1"/>
    </source>
</evidence>
<reference evidence="4" key="1">
    <citation type="journal article" date="2019" name="Int. J. Syst. Evol. Microbiol.">
        <title>The Global Catalogue of Microorganisms (GCM) 10K type strain sequencing project: providing services to taxonomists for standard genome sequencing and annotation.</title>
        <authorList>
            <consortium name="The Broad Institute Genomics Platform"/>
            <consortium name="The Broad Institute Genome Sequencing Center for Infectious Disease"/>
            <person name="Wu L."/>
            <person name="Ma J."/>
        </authorList>
    </citation>
    <scope>NUCLEOTIDE SEQUENCE [LARGE SCALE GENOMIC DNA]</scope>
    <source>
        <strain evidence="4">JCM 16898</strain>
    </source>
</reference>
<protein>
    <recommendedName>
        <fullName evidence="2">DUF4333 domain-containing protein</fullName>
    </recommendedName>
</protein>
<evidence type="ECO:0000256" key="1">
    <source>
        <dbReference type="SAM" id="SignalP"/>
    </source>
</evidence>
<evidence type="ECO:0000259" key="2">
    <source>
        <dbReference type="Pfam" id="PF14230"/>
    </source>
</evidence>
<organism evidence="3 4">
    <name type="scientific">Amycolatopsis ultiminotia</name>
    <dbReference type="NCBI Taxonomy" id="543629"/>
    <lineage>
        <taxon>Bacteria</taxon>
        <taxon>Bacillati</taxon>
        <taxon>Actinomycetota</taxon>
        <taxon>Actinomycetes</taxon>
        <taxon>Pseudonocardiales</taxon>
        <taxon>Pseudonocardiaceae</taxon>
        <taxon>Amycolatopsis</taxon>
    </lineage>
</organism>
<keyword evidence="4" id="KW-1185">Reference proteome</keyword>
<accession>A0ABP6YKQ8</accession>